<evidence type="ECO:0000256" key="6">
    <source>
        <dbReference type="ARBA" id="ARBA00023136"/>
    </source>
</evidence>
<feature type="domain" description="ABC transmembrane type-1" evidence="8">
    <location>
        <begin position="66"/>
        <end position="251"/>
    </location>
</feature>
<dbReference type="RefSeq" id="WP_237344733.1">
    <property type="nucleotide sequence ID" value="NZ_JABWGX010000005.1"/>
</dbReference>
<evidence type="ECO:0000256" key="3">
    <source>
        <dbReference type="ARBA" id="ARBA00022475"/>
    </source>
</evidence>
<comment type="caution">
    <text evidence="9">The sequence shown here is derived from an EMBL/GenBank/DDBJ whole genome shotgun (WGS) entry which is preliminary data.</text>
</comment>
<organism evidence="9 10">
    <name type="scientific">Xanthobacter agilis</name>
    <dbReference type="NCBI Taxonomy" id="47492"/>
    <lineage>
        <taxon>Bacteria</taxon>
        <taxon>Pseudomonadati</taxon>
        <taxon>Pseudomonadota</taxon>
        <taxon>Alphaproteobacteria</taxon>
        <taxon>Hyphomicrobiales</taxon>
        <taxon>Xanthobacteraceae</taxon>
        <taxon>Xanthobacter</taxon>
    </lineage>
</organism>
<feature type="transmembrane region" description="Helical" evidence="7">
    <location>
        <begin position="229"/>
        <end position="250"/>
    </location>
</feature>
<gene>
    <name evidence="9" type="ORF">QOZ94_001669</name>
</gene>
<dbReference type="Pfam" id="PF00528">
    <property type="entry name" value="BPD_transp_1"/>
    <property type="match status" value="1"/>
</dbReference>
<dbReference type="InterPro" id="IPR000515">
    <property type="entry name" value="MetI-like"/>
</dbReference>
<name>A0ABU0LCR1_XANAG</name>
<comment type="subcellular location">
    <subcellularLocation>
        <location evidence="1 7">Cell membrane</location>
        <topology evidence="1 7">Multi-pass membrane protein</topology>
    </subcellularLocation>
</comment>
<reference evidence="9 10" key="1">
    <citation type="submission" date="2023-07" db="EMBL/GenBank/DDBJ databases">
        <title>Genomic Encyclopedia of Type Strains, Phase IV (KMG-IV): sequencing the most valuable type-strain genomes for metagenomic binning, comparative biology and taxonomic classification.</title>
        <authorList>
            <person name="Goeker M."/>
        </authorList>
    </citation>
    <scope>NUCLEOTIDE SEQUENCE [LARGE SCALE GENOMIC DNA]</scope>
    <source>
        <strain evidence="9 10">DSM 3770</strain>
    </source>
</reference>
<dbReference type="CDD" id="cd06261">
    <property type="entry name" value="TM_PBP2"/>
    <property type="match status" value="1"/>
</dbReference>
<feature type="transmembrane region" description="Helical" evidence="7">
    <location>
        <begin position="130"/>
        <end position="151"/>
    </location>
</feature>
<dbReference type="Gene3D" id="1.10.3720.10">
    <property type="entry name" value="MetI-like"/>
    <property type="match status" value="1"/>
</dbReference>
<accession>A0ABU0LCR1</accession>
<keyword evidence="2 7" id="KW-0813">Transport</keyword>
<keyword evidence="3" id="KW-1003">Cell membrane</keyword>
<evidence type="ECO:0000313" key="9">
    <source>
        <dbReference type="EMBL" id="MDQ0504887.1"/>
    </source>
</evidence>
<dbReference type="Proteomes" id="UP001241747">
    <property type="component" value="Unassembled WGS sequence"/>
</dbReference>
<evidence type="ECO:0000256" key="7">
    <source>
        <dbReference type="RuleBase" id="RU363032"/>
    </source>
</evidence>
<feature type="transmembrane region" description="Helical" evidence="7">
    <location>
        <begin position="20"/>
        <end position="43"/>
    </location>
</feature>
<dbReference type="PANTHER" id="PTHR30151:SF38">
    <property type="entry name" value="ALIPHATIC SULFONATES TRANSPORT PERMEASE PROTEIN SSUC-RELATED"/>
    <property type="match status" value="1"/>
</dbReference>
<keyword evidence="4 7" id="KW-0812">Transmembrane</keyword>
<comment type="similarity">
    <text evidence="7">Belongs to the binding-protein-dependent transport system permease family.</text>
</comment>
<feature type="transmembrane region" description="Helical" evidence="7">
    <location>
        <begin position="104"/>
        <end position="124"/>
    </location>
</feature>
<evidence type="ECO:0000256" key="5">
    <source>
        <dbReference type="ARBA" id="ARBA00022989"/>
    </source>
</evidence>
<keyword evidence="5 7" id="KW-1133">Transmembrane helix</keyword>
<feature type="transmembrane region" description="Helical" evidence="7">
    <location>
        <begin position="176"/>
        <end position="197"/>
    </location>
</feature>
<protein>
    <submittedName>
        <fullName evidence="9">NitT/TauT family transport system permease protein</fullName>
    </submittedName>
</protein>
<dbReference type="EMBL" id="JAUSVY010000003">
    <property type="protein sequence ID" value="MDQ0504887.1"/>
    <property type="molecule type" value="Genomic_DNA"/>
</dbReference>
<evidence type="ECO:0000313" key="10">
    <source>
        <dbReference type="Proteomes" id="UP001241747"/>
    </source>
</evidence>
<proteinExistence type="inferred from homology"/>
<sequence>MSVSASASPFGGRVARWGWGTLGVLGLLAAWQWGFYALGPFVLPSLQDTARALWRLFAEGLALPALAATASHALGGFVVGGAAGLVLGFAGGLVMPVGAMAAPVLIMILGTPPIAWVVLALLWFGPGGGAPAFTVAVTAAPIVFLAALQGVRSRDPRLQEMARVYRAPVWQQATDLILPALADHLVPAFATALAFSFKVAVMAEVLSGSDGVGGGIANARAYLDLAETMAWIVLVVAFLLLADAVLLAPLRGWLAARTSAAAAVPMAGG</sequence>
<dbReference type="PROSITE" id="PS50928">
    <property type="entry name" value="ABC_TM1"/>
    <property type="match status" value="1"/>
</dbReference>
<evidence type="ECO:0000256" key="1">
    <source>
        <dbReference type="ARBA" id="ARBA00004651"/>
    </source>
</evidence>
<dbReference type="SUPFAM" id="SSF161098">
    <property type="entry name" value="MetI-like"/>
    <property type="match status" value="1"/>
</dbReference>
<feature type="transmembrane region" description="Helical" evidence="7">
    <location>
        <begin position="77"/>
        <end position="97"/>
    </location>
</feature>
<dbReference type="InterPro" id="IPR035906">
    <property type="entry name" value="MetI-like_sf"/>
</dbReference>
<evidence type="ECO:0000259" key="8">
    <source>
        <dbReference type="PROSITE" id="PS50928"/>
    </source>
</evidence>
<evidence type="ECO:0000256" key="4">
    <source>
        <dbReference type="ARBA" id="ARBA00022692"/>
    </source>
</evidence>
<evidence type="ECO:0000256" key="2">
    <source>
        <dbReference type="ARBA" id="ARBA00022448"/>
    </source>
</evidence>
<dbReference type="PANTHER" id="PTHR30151">
    <property type="entry name" value="ALKANE SULFONATE ABC TRANSPORTER-RELATED, MEMBRANE SUBUNIT"/>
    <property type="match status" value="1"/>
</dbReference>
<keyword evidence="10" id="KW-1185">Reference proteome</keyword>
<keyword evidence="6 7" id="KW-0472">Membrane</keyword>